<dbReference type="AlphaFoldDB" id="A0A9N9G1W3"/>
<accession>A0A9N9G1W3</accession>
<organism evidence="1 2">
    <name type="scientific">Acaulospora morrowiae</name>
    <dbReference type="NCBI Taxonomy" id="94023"/>
    <lineage>
        <taxon>Eukaryota</taxon>
        <taxon>Fungi</taxon>
        <taxon>Fungi incertae sedis</taxon>
        <taxon>Mucoromycota</taxon>
        <taxon>Glomeromycotina</taxon>
        <taxon>Glomeromycetes</taxon>
        <taxon>Diversisporales</taxon>
        <taxon>Acaulosporaceae</taxon>
        <taxon>Acaulospora</taxon>
    </lineage>
</organism>
<evidence type="ECO:0000313" key="2">
    <source>
        <dbReference type="Proteomes" id="UP000789342"/>
    </source>
</evidence>
<dbReference type="OrthoDB" id="2421980at2759"/>
<proteinExistence type="predicted"/>
<gene>
    <name evidence="1" type="ORF">AMORRO_LOCUS6493</name>
</gene>
<name>A0A9N9G1W3_9GLOM</name>
<dbReference type="Proteomes" id="UP000789342">
    <property type="component" value="Unassembled WGS sequence"/>
</dbReference>
<sequence length="449" mass="52859">MSTEEKFMSWSTYFDITPPEEYNFLDFYKHRSKQTDFTFSFRKESYLLKKDLHKLLKNGSETMKKVAIRLGRLNKILMATPRAGHYYHVLFVLHVEGHRKYFKDVNMLWNQIERHRAEFEASSSIMRDTTEAFKDSIVNINSSIKNVNSIMLKCNEELKGTENSENAECVLGKRRGTVSDGHDSLTESDGNESPCEMAIKRRMIQNASPSLISIMEKYRVKQTTSKFDLAYSFILDLTPKSKIEGEFGPKLWAELIADRPVIAKTEYHKEIESICNHLFSPLCKKVRYIWKFEYFVTNIYAFVIFTETTETYESRNKWKNLRDLKAPEYNDDFSYEKEDWEKILYWAERAVAPFLDAFESEYNPIQQHDCGEREWFGDYIIPIFKEALKLNTFCRVPCRLVCKINQQEIVCGLGCGGPHKYDLTKWGSDEYQLPRMLKDMLDDIRKNSK</sequence>
<reference evidence="1" key="1">
    <citation type="submission" date="2021-06" db="EMBL/GenBank/DDBJ databases">
        <authorList>
            <person name="Kallberg Y."/>
            <person name="Tangrot J."/>
            <person name="Rosling A."/>
        </authorList>
    </citation>
    <scope>NUCLEOTIDE SEQUENCE</scope>
    <source>
        <strain evidence="1">CL551</strain>
    </source>
</reference>
<evidence type="ECO:0000313" key="1">
    <source>
        <dbReference type="EMBL" id="CAG8571483.1"/>
    </source>
</evidence>
<dbReference type="EMBL" id="CAJVPV010004332">
    <property type="protein sequence ID" value="CAG8571483.1"/>
    <property type="molecule type" value="Genomic_DNA"/>
</dbReference>
<protein>
    <submittedName>
        <fullName evidence="1">14978_t:CDS:1</fullName>
    </submittedName>
</protein>
<comment type="caution">
    <text evidence="1">The sequence shown here is derived from an EMBL/GenBank/DDBJ whole genome shotgun (WGS) entry which is preliminary data.</text>
</comment>
<keyword evidence="2" id="KW-1185">Reference proteome</keyword>